<proteinExistence type="predicted"/>
<reference evidence="1 2" key="1">
    <citation type="submission" date="2024-09" db="EMBL/GenBank/DDBJ databases">
        <authorList>
            <person name="Sun Q."/>
            <person name="Mori K."/>
        </authorList>
    </citation>
    <scope>NUCLEOTIDE SEQUENCE [LARGE SCALE GENOMIC DNA]</scope>
    <source>
        <strain evidence="1 2">NCAIM B.02529</strain>
    </source>
</reference>
<dbReference type="Proteomes" id="UP001589836">
    <property type="component" value="Unassembled WGS sequence"/>
</dbReference>
<protein>
    <recommendedName>
        <fullName evidence="3">KTSC domain-containing protein</fullName>
    </recommendedName>
</protein>
<sequence>MYRVIGYSNQVRVSFADNRKEMLFTSFTDAEQFVEKIRRDETFPQNYSLKIEEVQSA</sequence>
<comment type="caution">
    <text evidence="1">The sequence shown here is derived from an EMBL/GenBank/DDBJ whole genome shotgun (WGS) entry which is preliminary data.</text>
</comment>
<evidence type="ECO:0000313" key="2">
    <source>
        <dbReference type="Proteomes" id="UP001589836"/>
    </source>
</evidence>
<evidence type="ECO:0008006" key="3">
    <source>
        <dbReference type="Google" id="ProtNLM"/>
    </source>
</evidence>
<keyword evidence="2" id="KW-1185">Reference proteome</keyword>
<dbReference type="RefSeq" id="WP_377348414.1">
    <property type="nucleotide sequence ID" value="NZ_JBHLTP010000011.1"/>
</dbReference>
<evidence type="ECO:0000313" key="1">
    <source>
        <dbReference type="EMBL" id="MFC0524437.1"/>
    </source>
</evidence>
<organism evidence="1 2">
    <name type="scientific">Pontibacillus salicampi</name>
    <dbReference type="NCBI Taxonomy" id="1449801"/>
    <lineage>
        <taxon>Bacteria</taxon>
        <taxon>Bacillati</taxon>
        <taxon>Bacillota</taxon>
        <taxon>Bacilli</taxon>
        <taxon>Bacillales</taxon>
        <taxon>Bacillaceae</taxon>
        <taxon>Pontibacillus</taxon>
    </lineage>
</organism>
<name>A0ABV6LPW7_9BACI</name>
<gene>
    <name evidence="1" type="ORF">ACFFGV_12755</name>
</gene>
<accession>A0ABV6LPW7</accession>
<dbReference type="EMBL" id="JBHLTP010000011">
    <property type="protein sequence ID" value="MFC0524437.1"/>
    <property type="molecule type" value="Genomic_DNA"/>
</dbReference>